<feature type="transmembrane region" description="Helical" evidence="7">
    <location>
        <begin position="6"/>
        <end position="25"/>
    </location>
</feature>
<dbReference type="Proteomes" id="UP001501476">
    <property type="component" value="Unassembled WGS sequence"/>
</dbReference>
<dbReference type="Pfam" id="PF03547">
    <property type="entry name" value="Mem_trans"/>
    <property type="match status" value="1"/>
</dbReference>
<proteinExistence type="predicted"/>
<dbReference type="RefSeq" id="WP_289283885.1">
    <property type="nucleotide sequence ID" value="NZ_BAAADG010000003.1"/>
</dbReference>
<dbReference type="EMBL" id="BAAADG010000003">
    <property type="protein sequence ID" value="GAA0218414.1"/>
    <property type="molecule type" value="Genomic_DNA"/>
</dbReference>
<comment type="subcellular location">
    <subcellularLocation>
        <location evidence="1">Membrane</location>
        <topology evidence="1">Multi-pass membrane protein</topology>
    </subcellularLocation>
</comment>
<evidence type="ECO:0000256" key="3">
    <source>
        <dbReference type="ARBA" id="ARBA00022475"/>
    </source>
</evidence>
<dbReference type="PANTHER" id="PTHR36838:SF3">
    <property type="entry name" value="TRANSPORTER AUXIN EFFLUX CARRIER EC FAMILY"/>
    <property type="match status" value="1"/>
</dbReference>
<feature type="transmembrane region" description="Helical" evidence="7">
    <location>
        <begin position="206"/>
        <end position="228"/>
    </location>
</feature>
<evidence type="ECO:0000256" key="5">
    <source>
        <dbReference type="ARBA" id="ARBA00022989"/>
    </source>
</evidence>
<accession>A0ABP3CYA0</accession>
<feature type="transmembrane region" description="Helical" evidence="7">
    <location>
        <begin position="240"/>
        <end position="264"/>
    </location>
</feature>
<feature type="transmembrane region" description="Helical" evidence="7">
    <location>
        <begin position="103"/>
        <end position="126"/>
    </location>
</feature>
<evidence type="ECO:0000256" key="4">
    <source>
        <dbReference type="ARBA" id="ARBA00022692"/>
    </source>
</evidence>
<sequence>MQQKLIYLMLTTFSILLPIFGLIAAGFIARKTGVLGPTAASELNRYVVWLALPALLFDIMAHSHWQALFKPAFIYVYLLGTGVIFVFILLWRLNQGSHLADASVDGVAAAYSNTGYVGFPLLFLVFGSSSQVPTTIASIIVVCILFSIAIMLIETGLQAEKALHHRMKHVFSAVFRNPLVVSPIAGVLVAASGLTLPNSIETFLHLLSDSASPCALVSLGLFLASNVNQADSVDMRAKQIAWVLTFTKLIAQPLLVAVLALWVFDMNNTLAMMAILLAALPTGTGPFMLAEYYQRDAFITAQTIMLSTLISLVTLTILLNLM</sequence>
<gene>
    <name evidence="8" type="ORF">GCM10008964_07470</name>
</gene>
<feature type="transmembrane region" description="Helical" evidence="7">
    <location>
        <begin position="132"/>
        <end position="153"/>
    </location>
</feature>
<evidence type="ECO:0000256" key="1">
    <source>
        <dbReference type="ARBA" id="ARBA00004141"/>
    </source>
</evidence>
<dbReference type="InterPro" id="IPR004776">
    <property type="entry name" value="Mem_transp_PIN-like"/>
</dbReference>
<name>A0ABP3CYA0_9GAMM</name>
<evidence type="ECO:0000256" key="2">
    <source>
        <dbReference type="ARBA" id="ARBA00022448"/>
    </source>
</evidence>
<keyword evidence="9" id="KW-1185">Reference proteome</keyword>
<keyword evidence="3" id="KW-1003">Cell membrane</keyword>
<keyword evidence="5 7" id="KW-1133">Transmembrane helix</keyword>
<keyword evidence="4 7" id="KW-0812">Transmembrane</keyword>
<organism evidence="8 9">
    <name type="scientific">Methylophaga marina</name>
    <dbReference type="NCBI Taxonomy" id="45495"/>
    <lineage>
        <taxon>Bacteria</taxon>
        <taxon>Pseudomonadati</taxon>
        <taxon>Pseudomonadota</taxon>
        <taxon>Gammaproteobacteria</taxon>
        <taxon>Thiotrichales</taxon>
        <taxon>Piscirickettsiaceae</taxon>
        <taxon>Methylophaga</taxon>
    </lineage>
</organism>
<evidence type="ECO:0000256" key="6">
    <source>
        <dbReference type="ARBA" id="ARBA00023136"/>
    </source>
</evidence>
<feature type="transmembrane region" description="Helical" evidence="7">
    <location>
        <begin position="297"/>
        <end position="319"/>
    </location>
</feature>
<keyword evidence="2" id="KW-0813">Transport</keyword>
<evidence type="ECO:0000313" key="9">
    <source>
        <dbReference type="Proteomes" id="UP001501476"/>
    </source>
</evidence>
<evidence type="ECO:0000256" key="7">
    <source>
        <dbReference type="SAM" id="Phobius"/>
    </source>
</evidence>
<feature type="transmembrane region" description="Helical" evidence="7">
    <location>
        <begin position="174"/>
        <end position="194"/>
    </location>
</feature>
<feature type="transmembrane region" description="Helical" evidence="7">
    <location>
        <begin position="72"/>
        <end position="91"/>
    </location>
</feature>
<dbReference type="PANTHER" id="PTHR36838">
    <property type="entry name" value="AUXIN EFFLUX CARRIER FAMILY PROTEIN"/>
    <property type="match status" value="1"/>
</dbReference>
<keyword evidence="6 7" id="KW-0472">Membrane</keyword>
<evidence type="ECO:0000313" key="8">
    <source>
        <dbReference type="EMBL" id="GAA0218414.1"/>
    </source>
</evidence>
<feature type="transmembrane region" description="Helical" evidence="7">
    <location>
        <begin position="270"/>
        <end position="290"/>
    </location>
</feature>
<comment type="caution">
    <text evidence="8">The sequence shown here is derived from an EMBL/GenBank/DDBJ whole genome shotgun (WGS) entry which is preliminary data.</text>
</comment>
<protein>
    <submittedName>
        <fullName evidence="8">AEC family transporter</fullName>
    </submittedName>
</protein>
<reference evidence="9" key="1">
    <citation type="journal article" date="2019" name="Int. J. Syst. Evol. Microbiol.">
        <title>The Global Catalogue of Microorganisms (GCM) 10K type strain sequencing project: providing services to taxonomists for standard genome sequencing and annotation.</title>
        <authorList>
            <consortium name="The Broad Institute Genomics Platform"/>
            <consortium name="The Broad Institute Genome Sequencing Center for Infectious Disease"/>
            <person name="Wu L."/>
            <person name="Ma J."/>
        </authorList>
    </citation>
    <scope>NUCLEOTIDE SEQUENCE [LARGE SCALE GENOMIC DNA]</scope>
    <source>
        <strain evidence="9">JCM 6886</strain>
    </source>
</reference>